<name>A0A9X2S342_9FIRM</name>
<comment type="subcellular location">
    <subcellularLocation>
        <location evidence="1">Cell inner membrane</location>
        <topology evidence="1">Multi-pass membrane protein</topology>
    </subcellularLocation>
</comment>
<feature type="transmembrane region" description="Helical" evidence="9">
    <location>
        <begin position="96"/>
        <end position="116"/>
    </location>
</feature>
<feature type="transmembrane region" description="Helical" evidence="9">
    <location>
        <begin position="128"/>
        <end position="152"/>
    </location>
</feature>
<dbReference type="InterPro" id="IPR006327">
    <property type="entry name" value="PTS_IIC_fruc"/>
</dbReference>
<dbReference type="GO" id="GO:0009401">
    <property type="term" value="P:phosphoenolpyruvate-dependent sugar phosphotransferase system"/>
    <property type="evidence" value="ECO:0007669"/>
    <property type="project" value="UniProtKB-KW"/>
</dbReference>
<dbReference type="AlphaFoldDB" id="A0A9X2S342"/>
<comment type="caution">
    <text evidence="11">The sequence shown here is derived from an EMBL/GenBank/DDBJ whole genome shotgun (WGS) entry which is preliminary data.</text>
</comment>
<dbReference type="PROSITE" id="PS51104">
    <property type="entry name" value="PTS_EIIC_TYPE_2"/>
    <property type="match status" value="1"/>
</dbReference>
<keyword evidence="2" id="KW-0813">Transport</keyword>
<accession>A0A9X2S342</accession>
<dbReference type="Proteomes" id="UP001140817">
    <property type="component" value="Unassembled WGS sequence"/>
</dbReference>
<feature type="transmembrane region" description="Helical" evidence="9">
    <location>
        <begin position="316"/>
        <end position="336"/>
    </location>
</feature>
<feature type="transmembrane region" description="Helical" evidence="9">
    <location>
        <begin position="12"/>
        <end position="34"/>
    </location>
</feature>
<evidence type="ECO:0000313" key="12">
    <source>
        <dbReference type="Proteomes" id="UP001140817"/>
    </source>
</evidence>
<evidence type="ECO:0000256" key="5">
    <source>
        <dbReference type="ARBA" id="ARBA00022683"/>
    </source>
</evidence>
<dbReference type="InterPro" id="IPR013014">
    <property type="entry name" value="PTS_EIIC_2"/>
</dbReference>
<feature type="domain" description="PTS EIIC type-2" evidence="10">
    <location>
        <begin position="6"/>
        <end position="346"/>
    </location>
</feature>
<dbReference type="GO" id="GO:0005351">
    <property type="term" value="F:carbohydrate:proton symporter activity"/>
    <property type="evidence" value="ECO:0007669"/>
    <property type="project" value="InterPro"/>
</dbReference>
<proteinExistence type="predicted"/>
<sequence>MKNLQAKKHMMTAIAYLIPFVASSGMLMVIGNIFGGTSVEALNASTSLPDLLTTLGGTALGFIPIIISTGIAYSIADKAGIAPGVVLGLLCKVDGYGFLGGLVSGFLVGYLTKWLLKVIKVPKWVQGLLPQLILPLLVALIVGTAMQYVIGVPITWLTNSITSMLMSMQNNPGAAVMFGLVVGVLSAVDYGGPINKVVFTFAAGLLSEGIGGPIANLIQASMIAPFGLTIGYFLSKMLGKTLFSTKEIDALKSAFVMGCFQITEGSFPIILNDLVRITICTALGAGTSGALIGLWGVSSSVPSGGFLALPGLNKPLAWLGALLVGSIVFAIALQFLKHKPEEQVEEKEEEIDLDDLTFSEF</sequence>
<feature type="transmembrane region" description="Helical" evidence="9">
    <location>
        <begin position="54"/>
        <end position="75"/>
    </location>
</feature>
<dbReference type="RefSeq" id="WP_074429131.1">
    <property type="nucleotide sequence ID" value="NZ_JANKBY010000034.1"/>
</dbReference>
<keyword evidence="7 9" id="KW-1133">Transmembrane helix</keyword>
<dbReference type="EMBL" id="JANKBY010000034">
    <property type="protein sequence ID" value="MCR1822091.1"/>
    <property type="molecule type" value="Genomic_DNA"/>
</dbReference>
<keyword evidence="3" id="KW-1003">Cell membrane</keyword>
<evidence type="ECO:0000259" key="10">
    <source>
        <dbReference type="PROSITE" id="PS51104"/>
    </source>
</evidence>
<dbReference type="GO" id="GO:0090563">
    <property type="term" value="F:protein-phosphocysteine-sugar phosphotransferase activity"/>
    <property type="evidence" value="ECO:0007669"/>
    <property type="project" value="TreeGrafter"/>
</dbReference>
<feature type="transmembrane region" description="Helical" evidence="9">
    <location>
        <begin position="214"/>
        <end position="234"/>
    </location>
</feature>
<dbReference type="InterPro" id="IPR050864">
    <property type="entry name" value="Bacterial_PTS_Sugar_Transport"/>
</dbReference>
<organism evidence="11 12">
    <name type="scientific">Terrisporobacter muris</name>
    <dbReference type="NCBI Taxonomy" id="2963284"/>
    <lineage>
        <taxon>Bacteria</taxon>
        <taxon>Bacillati</taxon>
        <taxon>Bacillota</taxon>
        <taxon>Clostridia</taxon>
        <taxon>Peptostreptococcales</taxon>
        <taxon>Peptostreptococcaceae</taxon>
        <taxon>Terrisporobacter</taxon>
    </lineage>
</organism>
<dbReference type="GO" id="GO:0008982">
    <property type="term" value="F:protein-N(PI)-phosphohistidine-sugar phosphotransferase activity"/>
    <property type="evidence" value="ECO:0007669"/>
    <property type="project" value="InterPro"/>
</dbReference>
<dbReference type="PANTHER" id="PTHR30505">
    <property type="entry name" value="FRUCTOSE-LIKE PERMEASE"/>
    <property type="match status" value="1"/>
</dbReference>
<keyword evidence="6 9" id="KW-0812">Transmembrane</keyword>
<evidence type="ECO:0000256" key="4">
    <source>
        <dbReference type="ARBA" id="ARBA00022597"/>
    </source>
</evidence>
<evidence type="ECO:0000256" key="7">
    <source>
        <dbReference type="ARBA" id="ARBA00022989"/>
    </source>
</evidence>
<evidence type="ECO:0000256" key="9">
    <source>
        <dbReference type="SAM" id="Phobius"/>
    </source>
</evidence>
<reference evidence="11" key="1">
    <citation type="submission" date="2022-07" db="EMBL/GenBank/DDBJ databases">
        <title>Enhanced cultured diversity of the mouse gut microbiota enables custom-made synthetic communities.</title>
        <authorList>
            <person name="Afrizal A."/>
        </authorList>
    </citation>
    <scope>NUCLEOTIDE SEQUENCE</scope>
    <source>
        <strain evidence="11">DSM 29186</strain>
    </source>
</reference>
<evidence type="ECO:0000256" key="1">
    <source>
        <dbReference type="ARBA" id="ARBA00004429"/>
    </source>
</evidence>
<gene>
    <name evidence="11" type="ORF">NSA58_04755</name>
</gene>
<keyword evidence="12" id="KW-1185">Reference proteome</keyword>
<evidence type="ECO:0000256" key="3">
    <source>
        <dbReference type="ARBA" id="ARBA00022475"/>
    </source>
</evidence>
<evidence type="ECO:0000256" key="8">
    <source>
        <dbReference type="ARBA" id="ARBA00023136"/>
    </source>
</evidence>
<dbReference type="InterPro" id="IPR003352">
    <property type="entry name" value="PTS_EIIC"/>
</dbReference>
<dbReference type="NCBIfam" id="TIGR01427">
    <property type="entry name" value="PTS_IIC_fructo"/>
    <property type="match status" value="1"/>
</dbReference>
<keyword evidence="5" id="KW-0598">Phosphotransferase system</keyword>
<keyword evidence="8 9" id="KW-0472">Membrane</keyword>
<dbReference type="GO" id="GO:0005886">
    <property type="term" value="C:plasma membrane"/>
    <property type="evidence" value="ECO:0007669"/>
    <property type="project" value="UniProtKB-SubCell"/>
</dbReference>
<protein>
    <submittedName>
        <fullName evidence="11">PTS fructose transporter subunit IIC</fullName>
    </submittedName>
</protein>
<feature type="transmembrane region" description="Helical" evidence="9">
    <location>
        <begin position="274"/>
        <end position="296"/>
    </location>
</feature>
<evidence type="ECO:0000313" key="11">
    <source>
        <dbReference type="EMBL" id="MCR1822091.1"/>
    </source>
</evidence>
<keyword evidence="4" id="KW-0762">Sugar transport</keyword>
<dbReference type="PANTHER" id="PTHR30505:SF0">
    <property type="entry name" value="FRUCTOSE-LIKE PTS SYSTEM EIIBC COMPONENT-RELATED"/>
    <property type="match status" value="1"/>
</dbReference>
<evidence type="ECO:0000256" key="6">
    <source>
        <dbReference type="ARBA" id="ARBA00022692"/>
    </source>
</evidence>
<feature type="transmembrane region" description="Helical" evidence="9">
    <location>
        <begin position="173"/>
        <end position="194"/>
    </location>
</feature>
<dbReference type="Pfam" id="PF02378">
    <property type="entry name" value="PTS_EIIC"/>
    <property type="match status" value="1"/>
</dbReference>
<evidence type="ECO:0000256" key="2">
    <source>
        <dbReference type="ARBA" id="ARBA00022448"/>
    </source>
</evidence>